<evidence type="ECO:0000256" key="4">
    <source>
        <dbReference type="ARBA" id="ARBA00023002"/>
    </source>
</evidence>
<dbReference type="Pfam" id="PF00890">
    <property type="entry name" value="FAD_binding_2"/>
    <property type="match status" value="1"/>
</dbReference>
<evidence type="ECO:0000256" key="3">
    <source>
        <dbReference type="ARBA" id="ARBA00022827"/>
    </source>
</evidence>
<dbReference type="Proteomes" id="UP000760668">
    <property type="component" value="Unassembled WGS sequence"/>
</dbReference>
<dbReference type="GO" id="GO:0033765">
    <property type="term" value="F:steroid dehydrogenase activity, acting on the CH-CH group of donors"/>
    <property type="evidence" value="ECO:0007669"/>
    <property type="project" value="UniProtKB-ARBA"/>
</dbReference>
<dbReference type="PANTHER" id="PTHR43400:SF7">
    <property type="entry name" value="FAD-DEPENDENT OXIDOREDUCTASE 2 FAD BINDING DOMAIN-CONTAINING PROTEIN"/>
    <property type="match status" value="1"/>
</dbReference>
<dbReference type="SUPFAM" id="SSF56425">
    <property type="entry name" value="Succinate dehydrogenase/fumarate reductase flavoprotein, catalytic domain"/>
    <property type="match status" value="1"/>
</dbReference>
<keyword evidence="4" id="KW-0560">Oxidoreductase</keyword>
<keyword evidence="3" id="KW-0274">FAD</keyword>
<evidence type="ECO:0000259" key="5">
    <source>
        <dbReference type="Pfam" id="PF00890"/>
    </source>
</evidence>
<evidence type="ECO:0000256" key="1">
    <source>
        <dbReference type="ARBA" id="ARBA00001974"/>
    </source>
</evidence>
<reference evidence="6" key="2">
    <citation type="submission" date="2021-09" db="EMBL/GenBank/DDBJ databases">
        <authorList>
            <person name="Gilroy R."/>
        </authorList>
    </citation>
    <scope>NUCLEOTIDE SEQUENCE</scope>
    <source>
        <strain evidence="6">CHK179-5677</strain>
    </source>
</reference>
<dbReference type="InterPro" id="IPR003953">
    <property type="entry name" value="FAD-dep_OxRdtase_2_FAD-bd"/>
</dbReference>
<reference evidence="6" key="1">
    <citation type="journal article" date="2021" name="PeerJ">
        <title>Extensive microbial diversity within the chicken gut microbiome revealed by metagenomics and culture.</title>
        <authorList>
            <person name="Gilroy R."/>
            <person name="Ravi A."/>
            <person name="Getino M."/>
            <person name="Pursley I."/>
            <person name="Horton D.L."/>
            <person name="Alikhan N.F."/>
            <person name="Baker D."/>
            <person name="Gharbi K."/>
            <person name="Hall N."/>
            <person name="Watson M."/>
            <person name="Adriaenssens E.M."/>
            <person name="Foster-Nyarko E."/>
            <person name="Jarju S."/>
            <person name="Secka A."/>
            <person name="Antonio M."/>
            <person name="Oren A."/>
            <person name="Chaudhuri R.R."/>
            <person name="La Ragione R."/>
            <person name="Hildebrand F."/>
            <person name="Pallen M.J."/>
        </authorList>
    </citation>
    <scope>NUCLEOTIDE SEQUENCE</scope>
    <source>
        <strain evidence="6">CHK179-5677</strain>
    </source>
</reference>
<dbReference type="PANTHER" id="PTHR43400">
    <property type="entry name" value="FUMARATE REDUCTASE"/>
    <property type="match status" value="1"/>
</dbReference>
<sequence>MGGSGTTAALAAAEEGLQVLAIDKAGRYGGTSSITSEALFVNPPRFQAEHNNGEDYTDADVMYDAWVAYGEGDAKEDIVHRMIYESGEVLDWLVYDHGVGFAEPMTGFTESDVYVTKYQWLPNDIMYNKAEIGAYFDGMWSDFEELGGTYLLETEGYELIYDEATNTVTGAKARNLADGTEYTINADAVIIATGGYAGSPELEEQLLRNDYYPIKGVWKHLGSTQNDGKMLQAAMDIGAGTYNISMPPEVHNSGTETWLTTQFDAHYIEGQLGKVTGRPSFWTEGDLPANLGWSADSLAVDANGERFTSETGVSFLDPWIAGPNYYSIWSQEQLDKIAAEGFDTDRSGPSAEFLSSGTPIPMNTPVPNVEEVMAAAEEAGIVVKADTIEELAEKLGMDPATLTATVETYNGYCETGVDEQFGKPAEFLDPIGEGPYYCVVMASYCYGSCGGLNINSDMQVLAEDGETVINGLYAVGTDSMGVLFTEKKPYVTYGGANNGWGLVSGYLCGKGLGETLGQE</sequence>
<evidence type="ECO:0000313" key="7">
    <source>
        <dbReference type="Proteomes" id="UP000760668"/>
    </source>
</evidence>
<gene>
    <name evidence="6" type="ORF">K8V01_01435</name>
</gene>
<dbReference type="Gene3D" id="3.90.700.10">
    <property type="entry name" value="Succinate dehydrogenase/fumarate reductase flavoprotein, catalytic domain"/>
    <property type="match status" value="1"/>
</dbReference>
<dbReference type="EMBL" id="DYUC01000013">
    <property type="protein sequence ID" value="HJG85682.1"/>
    <property type="molecule type" value="Genomic_DNA"/>
</dbReference>
<dbReference type="InterPro" id="IPR050315">
    <property type="entry name" value="FAD-oxidoreductase_2"/>
</dbReference>
<dbReference type="Gene3D" id="3.50.50.60">
    <property type="entry name" value="FAD/NAD(P)-binding domain"/>
    <property type="match status" value="1"/>
</dbReference>
<name>A0A921MK66_9FIRM</name>
<proteinExistence type="predicted"/>
<dbReference type="InterPro" id="IPR027477">
    <property type="entry name" value="Succ_DH/fumarate_Rdtase_cat_sf"/>
</dbReference>
<organism evidence="6 7">
    <name type="scientific">Pseudoflavonifractor capillosus</name>
    <dbReference type="NCBI Taxonomy" id="106588"/>
    <lineage>
        <taxon>Bacteria</taxon>
        <taxon>Bacillati</taxon>
        <taxon>Bacillota</taxon>
        <taxon>Clostridia</taxon>
        <taxon>Eubacteriales</taxon>
        <taxon>Oscillospiraceae</taxon>
        <taxon>Pseudoflavonifractor</taxon>
    </lineage>
</organism>
<protein>
    <submittedName>
        <fullName evidence="6">FAD-binding protein</fullName>
    </submittedName>
</protein>
<evidence type="ECO:0000256" key="2">
    <source>
        <dbReference type="ARBA" id="ARBA00022630"/>
    </source>
</evidence>
<dbReference type="AlphaFoldDB" id="A0A921MK66"/>
<dbReference type="SUPFAM" id="SSF51905">
    <property type="entry name" value="FAD/NAD(P)-binding domain"/>
    <property type="match status" value="1"/>
</dbReference>
<accession>A0A921MK66</accession>
<comment type="caution">
    <text evidence="6">The sequence shown here is derived from an EMBL/GenBank/DDBJ whole genome shotgun (WGS) entry which is preliminary data.</text>
</comment>
<keyword evidence="2" id="KW-0285">Flavoprotein</keyword>
<evidence type="ECO:0000313" key="6">
    <source>
        <dbReference type="EMBL" id="HJG85682.1"/>
    </source>
</evidence>
<feature type="domain" description="FAD-dependent oxidoreductase 2 FAD-binding" evidence="5">
    <location>
        <begin position="2"/>
        <end position="481"/>
    </location>
</feature>
<comment type="cofactor">
    <cofactor evidence="1">
        <name>FAD</name>
        <dbReference type="ChEBI" id="CHEBI:57692"/>
    </cofactor>
</comment>
<dbReference type="InterPro" id="IPR036188">
    <property type="entry name" value="FAD/NAD-bd_sf"/>
</dbReference>